<dbReference type="Pfam" id="PF13193">
    <property type="entry name" value="AMP-binding_C"/>
    <property type="match status" value="1"/>
</dbReference>
<protein>
    <recommendedName>
        <fullName evidence="4">AMP-dependent synthetase</fullName>
    </recommendedName>
</protein>
<dbReference type="InterPro" id="IPR025110">
    <property type="entry name" value="AMP-bd_C"/>
</dbReference>
<evidence type="ECO:0000313" key="3">
    <source>
        <dbReference type="EMBL" id="SUZ81119.1"/>
    </source>
</evidence>
<accession>A0A381QRE1</accession>
<feature type="domain" description="AMP-dependent synthetase/ligase" evidence="1">
    <location>
        <begin position="9"/>
        <end position="375"/>
    </location>
</feature>
<feature type="domain" description="AMP-binding enzyme C-terminal" evidence="2">
    <location>
        <begin position="426"/>
        <end position="501"/>
    </location>
</feature>
<proteinExistence type="predicted"/>
<name>A0A381QRE1_9ZZZZ</name>
<dbReference type="SUPFAM" id="SSF56801">
    <property type="entry name" value="Acetyl-CoA synthetase-like"/>
    <property type="match status" value="1"/>
</dbReference>
<dbReference type="EMBL" id="UINC01001455">
    <property type="protein sequence ID" value="SUZ81119.1"/>
    <property type="molecule type" value="Genomic_DNA"/>
</dbReference>
<reference evidence="3" key="1">
    <citation type="submission" date="2018-05" db="EMBL/GenBank/DDBJ databases">
        <authorList>
            <person name="Lanie J.A."/>
            <person name="Ng W.-L."/>
            <person name="Kazmierczak K.M."/>
            <person name="Andrzejewski T.M."/>
            <person name="Davidsen T.M."/>
            <person name="Wayne K.J."/>
            <person name="Tettelin H."/>
            <person name="Glass J.I."/>
            <person name="Rusch D."/>
            <person name="Podicherti R."/>
            <person name="Tsui H.-C.T."/>
            <person name="Winkler M.E."/>
        </authorList>
    </citation>
    <scope>NUCLEOTIDE SEQUENCE</scope>
</reference>
<dbReference type="GO" id="GO:0016405">
    <property type="term" value="F:CoA-ligase activity"/>
    <property type="evidence" value="ECO:0007669"/>
    <property type="project" value="TreeGrafter"/>
</dbReference>
<dbReference type="PROSITE" id="PS00455">
    <property type="entry name" value="AMP_BINDING"/>
    <property type="match status" value="1"/>
</dbReference>
<dbReference type="Gene3D" id="3.30.300.30">
    <property type="match status" value="1"/>
</dbReference>
<sequence length="514" mass="57311">MNIGSLLPRHARYRSKHLAFVIGEERLNFCELNIRVNRLANALLAVGILKGQKMATVLPNCEELMLLYWAAAKTGIVIVPGSPLLQASGLTTLLRDSDTEIVFADASFAETLQSIKKDLPAIKNMHWILVGDGKRHSSGLTVSGFKSYADFISGAEETEPPDAKIVDGDTYNIMYSSGTTGAPKGIIHTHYVRANYCTHFASAWRMSPESIVLHAGAIVFNGAMLDLMPWMYLGATYILHHSFDAGAVLKTIEEEKVTHIVMVPAQIMALLNHPEFMPEKLGSLEMLQNVGAPLLLEYKHKLNEVLPGIFYELYGVTEGFFSVLDREDALRKVGSVGSAPSFFDIRILRENGEECEPDEVGEICGRGPMMMPGYYKRPDLTKKTIVDGWLHSGDLGFMDEDGFLFLVDRVKDMIISGGVNVYPKDIEEVIIQHPAVSEVAIFGIPDEKWGEIPIAAVIFHKEQNVVEEDLKTWINQRVDAKFQRVADVQVLEDFPRNIAGKTLKREMREIYVNN</sequence>
<dbReference type="PANTHER" id="PTHR24096">
    <property type="entry name" value="LONG-CHAIN-FATTY-ACID--COA LIGASE"/>
    <property type="match status" value="1"/>
</dbReference>
<dbReference type="InterPro" id="IPR000873">
    <property type="entry name" value="AMP-dep_synth/lig_dom"/>
</dbReference>
<evidence type="ECO:0008006" key="4">
    <source>
        <dbReference type="Google" id="ProtNLM"/>
    </source>
</evidence>
<gene>
    <name evidence="3" type="ORF">METZ01_LOCUS33973</name>
</gene>
<evidence type="ECO:0000259" key="2">
    <source>
        <dbReference type="Pfam" id="PF13193"/>
    </source>
</evidence>
<organism evidence="3">
    <name type="scientific">marine metagenome</name>
    <dbReference type="NCBI Taxonomy" id="408172"/>
    <lineage>
        <taxon>unclassified sequences</taxon>
        <taxon>metagenomes</taxon>
        <taxon>ecological metagenomes</taxon>
    </lineage>
</organism>
<dbReference type="AlphaFoldDB" id="A0A381QRE1"/>
<dbReference type="Pfam" id="PF00501">
    <property type="entry name" value="AMP-binding"/>
    <property type="match status" value="1"/>
</dbReference>
<dbReference type="InterPro" id="IPR042099">
    <property type="entry name" value="ANL_N_sf"/>
</dbReference>
<evidence type="ECO:0000259" key="1">
    <source>
        <dbReference type="Pfam" id="PF00501"/>
    </source>
</evidence>
<dbReference type="Gene3D" id="3.40.50.12780">
    <property type="entry name" value="N-terminal domain of ligase-like"/>
    <property type="match status" value="1"/>
</dbReference>
<dbReference type="InterPro" id="IPR020845">
    <property type="entry name" value="AMP-binding_CS"/>
</dbReference>
<dbReference type="InterPro" id="IPR045851">
    <property type="entry name" value="AMP-bd_C_sf"/>
</dbReference>